<sequence>MNYLDQFQQLSEQRKRIDDLVTNLNLDYINKIKGRFVNEKDPYMQAEVSFSFRMRALGFHLGAMLTYLESIPQRLQDLHYESRKAGLSPMSLYIGEEFAIDVLHLFKSVLFNLVSFIDYTGTLVCCCFEQQNIQKWDGLKSACDSKENLLSRLKLSSSVKLFEKELVNRIYKLRSVVIHNRNIWVNINTKWDLMNSKYEVTILAPQAEVKKFSELSI</sequence>
<protein>
    <recommendedName>
        <fullName evidence="3">Cthe-2314-like HEPN domain-containing protein</fullName>
    </recommendedName>
</protein>
<evidence type="ECO:0000313" key="1">
    <source>
        <dbReference type="EMBL" id="SFD36185.1"/>
    </source>
</evidence>
<evidence type="ECO:0000313" key="2">
    <source>
        <dbReference type="Proteomes" id="UP000198598"/>
    </source>
</evidence>
<reference evidence="1 2" key="1">
    <citation type="submission" date="2016-10" db="EMBL/GenBank/DDBJ databases">
        <authorList>
            <person name="de Groot N.N."/>
        </authorList>
    </citation>
    <scope>NUCLEOTIDE SEQUENCE [LARGE SCALE GENOMIC DNA]</scope>
    <source>
        <strain evidence="1 2">DSM 26130</strain>
    </source>
</reference>
<dbReference type="RefSeq" id="WP_093827179.1">
    <property type="nucleotide sequence ID" value="NZ_FOLQ01000004.1"/>
</dbReference>
<proteinExistence type="predicted"/>
<evidence type="ECO:0008006" key="3">
    <source>
        <dbReference type="Google" id="ProtNLM"/>
    </source>
</evidence>
<dbReference type="Proteomes" id="UP000198598">
    <property type="component" value="Unassembled WGS sequence"/>
</dbReference>
<dbReference type="STRING" id="662367.SAMN05216167_104490"/>
<name>A0A1I1RPI3_9BACT</name>
<accession>A0A1I1RPI3</accession>
<dbReference type="AlphaFoldDB" id="A0A1I1RPI3"/>
<dbReference type="EMBL" id="FOLQ01000004">
    <property type="protein sequence ID" value="SFD36185.1"/>
    <property type="molecule type" value="Genomic_DNA"/>
</dbReference>
<keyword evidence="2" id="KW-1185">Reference proteome</keyword>
<gene>
    <name evidence="1" type="ORF">SAMN05216167_104490</name>
</gene>
<organism evidence="1 2">
    <name type="scientific">Spirosoma endophyticum</name>
    <dbReference type="NCBI Taxonomy" id="662367"/>
    <lineage>
        <taxon>Bacteria</taxon>
        <taxon>Pseudomonadati</taxon>
        <taxon>Bacteroidota</taxon>
        <taxon>Cytophagia</taxon>
        <taxon>Cytophagales</taxon>
        <taxon>Cytophagaceae</taxon>
        <taxon>Spirosoma</taxon>
    </lineage>
</organism>